<keyword evidence="3" id="KW-1185">Reference proteome</keyword>
<reference evidence="2 3" key="1">
    <citation type="journal article" date="2009" name="Stand. Genomic Sci.">
        <title>Complete genome sequence of Pirellula staleyi type strain (ATCC 27377).</title>
        <authorList>
            <person name="Clum A."/>
            <person name="Tindall B.J."/>
            <person name="Sikorski J."/>
            <person name="Ivanova N."/>
            <person name="Mavrommatis K."/>
            <person name="Lucas S."/>
            <person name="Glavina del Rio T."/>
            <person name="Nolan M."/>
            <person name="Chen F."/>
            <person name="Tice H."/>
            <person name="Pitluck S."/>
            <person name="Cheng J.F."/>
            <person name="Chertkov O."/>
            <person name="Brettin T."/>
            <person name="Han C."/>
            <person name="Detter J.C."/>
            <person name="Kuske C."/>
            <person name="Bruce D."/>
            <person name="Goodwin L."/>
            <person name="Ovchinikova G."/>
            <person name="Pati A."/>
            <person name="Mikhailova N."/>
            <person name="Chen A."/>
            <person name="Palaniappan K."/>
            <person name="Land M."/>
            <person name="Hauser L."/>
            <person name="Chang Y.J."/>
            <person name="Jeffries C.D."/>
            <person name="Chain P."/>
            <person name="Rohde M."/>
            <person name="Goker M."/>
            <person name="Bristow J."/>
            <person name="Eisen J.A."/>
            <person name="Markowitz V."/>
            <person name="Hugenholtz P."/>
            <person name="Kyrpides N.C."/>
            <person name="Klenk H.P."/>
            <person name="Lapidus A."/>
        </authorList>
    </citation>
    <scope>NUCLEOTIDE SEQUENCE [LARGE SCALE GENOMIC DNA]</scope>
    <source>
        <strain evidence="3">ATCC 27377 / DSM 6068 / ICPB 4128</strain>
    </source>
</reference>
<proteinExistence type="predicted"/>
<keyword evidence="1" id="KW-0812">Transmembrane</keyword>
<dbReference type="HOGENOM" id="CLU_1720657_0_0_0"/>
<name>D2R851_PIRSD</name>
<sequence>MLGCCIVFAMWGQAGSVTATLFTAPLPFVIGALCYTHRAEDSSTMQCIFEDAFLGIRSGAIGGVVGLFVILEVMLAVWCWGNCSPALPIFVMLTPIALLFSIFVGIYPGFVAGLDVGKLWGMARYLTHRSRPALAATPANASLSEISRASGC</sequence>
<evidence type="ECO:0000256" key="1">
    <source>
        <dbReference type="SAM" id="Phobius"/>
    </source>
</evidence>
<feature type="transmembrane region" description="Helical" evidence="1">
    <location>
        <begin position="60"/>
        <end position="80"/>
    </location>
</feature>
<dbReference type="Proteomes" id="UP000001887">
    <property type="component" value="Chromosome"/>
</dbReference>
<accession>D2R851</accession>
<organism evidence="2 3">
    <name type="scientific">Pirellula staleyi (strain ATCC 27377 / DSM 6068 / ICPB 4128)</name>
    <name type="common">Pirella staleyi</name>
    <dbReference type="NCBI Taxonomy" id="530564"/>
    <lineage>
        <taxon>Bacteria</taxon>
        <taxon>Pseudomonadati</taxon>
        <taxon>Planctomycetota</taxon>
        <taxon>Planctomycetia</taxon>
        <taxon>Pirellulales</taxon>
        <taxon>Pirellulaceae</taxon>
        <taxon>Pirellula</taxon>
    </lineage>
</organism>
<evidence type="ECO:0000313" key="3">
    <source>
        <dbReference type="Proteomes" id="UP000001887"/>
    </source>
</evidence>
<gene>
    <name evidence="2" type="ordered locus">Psta_4741</name>
</gene>
<evidence type="ECO:0000313" key="2">
    <source>
        <dbReference type="EMBL" id="ADB19382.1"/>
    </source>
</evidence>
<keyword evidence="1" id="KW-1133">Transmembrane helix</keyword>
<dbReference type="AlphaFoldDB" id="D2R851"/>
<keyword evidence="1" id="KW-0472">Membrane</keyword>
<dbReference type="STRING" id="530564.Psta_4741"/>
<protein>
    <submittedName>
        <fullName evidence="2">Uncharacterized protein</fullName>
    </submittedName>
</protein>
<feature type="transmembrane region" description="Helical" evidence="1">
    <location>
        <begin position="87"/>
        <end position="110"/>
    </location>
</feature>
<dbReference type="EMBL" id="CP001848">
    <property type="protein sequence ID" value="ADB19382.1"/>
    <property type="molecule type" value="Genomic_DNA"/>
</dbReference>
<dbReference type="KEGG" id="psl:Psta_4741"/>